<name>A0ABY4X4S9_9SPHN</name>
<organism evidence="1 2">
    <name type="scientific">Sphingomonas morindae</name>
    <dbReference type="NCBI Taxonomy" id="1541170"/>
    <lineage>
        <taxon>Bacteria</taxon>
        <taxon>Pseudomonadati</taxon>
        <taxon>Pseudomonadota</taxon>
        <taxon>Alphaproteobacteria</taxon>
        <taxon>Sphingomonadales</taxon>
        <taxon>Sphingomonadaceae</taxon>
        <taxon>Sphingomonas</taxon>
    </lineage>
</organism>
<dbReference type="EMBL" id="CP084930">
    <property type="protein sequence ID" value="USI71890.1"/>
    <property type="molecule type" value="Genomic_DNA"/>
</dbReference>
<evidence type="ECO:0000313" key="1">
    <source>
        <dbReference type="EMBL" id="USI71890.1"/>
    </source>
</evidence>
<evidence type="ECO:0008006" key="3">
    <source>
        <dbReference type="Google" id="ProtNLM"/>
    </source>
</evidence>
<keyword evidence="2" id="KW-1185">Reference proteome</keyword>
<evidence type="ECO:0000313" key="2">
    <source>
        <dbReference type="Proteomes" id="UP001056937"/>
    </source>
</evidence>
<gene>
    <name evidence="1" type="ORF">LHA26_11225</name>
</gene>
<sequence length="78" mass="7834">MGAITVRMSEAMQAYVEAQAAEQGYADGEAFLQALIMDHHARHVEALHAALAEGLASGPASASAEAILAAAARGGDAA</sequence>
<accession>A0ABY4X4S9</accession>
<protein>
    <recommendedName>
        <fullName evidence="3">CopG family transcriptional regulator</fullName>
    </recommendedName>
</protein>
<dbReference type="RefSeq" id="WP_252165700.1">
    <property type="nucleotide sequence ID" value="NZ_CP084930.1"/>
</dbReference>
<dbReference type="Proteomes" id="UP001056937">
    <property type="component" value="Chromosome 1"/>
</dbReference>
<proteinExistence type="predicted"/>
<reference evidence="1" key="1">
    <citation type="journal article" date="2022" name="Toxins">
        <title>Genomic Analysis of Sphingopyxis sp. USTB-05 for Biodegrading Cyanobacterial Hepatotoxins.</title>
        <authorList>
            <person name="Liu C."/>
            <person name="Xu Q."/>
            <person name="Zhao Z."/>
            <person name="Zhang H."/>
            <person name="Liu X."/>
            <person name="Yin C."/>
            <person name="Liu Y."/>
            <person name="Yan H."/>
        </authorList>
    </citation>
    <scope>NUCLEOTIDE SEQUENCE</scope>
    <source>
        <strain evidence="1">NBD5</strain>
    </source>
</reference>